<sequence>MGSPQEVVDKLMAYHELYGATRAVFHLGYGHMPQRDVLAAVERLGTEVAPVMRRELSRTPENAA</sequence>
<keyword evidence="2" id="KW-1185">Reference proteome</keyword>
<name>A0ABU3AGH3_9ACTN</name>
<proteinExistence type="predicted"/>
<protein>
    <recommendedName>
        <fullName evidence="3">LLM class flavin-dependent oxidoreductase</fullName>
    </recommendedName>
</protein>
<dbReference type="RefSeq" id="WP_311570595.1">
    <property type="nucleotide sequence ID" value="NZ_JAVRFH010000001.1"/>
</dbReference>
<gene>
    <name evidence="1" type="ORF">RM812_01995</name>
</gene>
<dbReference type="Gene3D" id="3.20.20.30">
    <property type="entry name" value="Luciferase-like domain"/>
    <property type="match status" value="1"/>
</dbReference>
<dbReference type="InterPro" id="IPR036661">
    <property type="entry name" value="Luciferase-like_sf"/>
</dbReference>
<evidence type="ECO:0000313" key="2">
    <source>
        <dbReference type="Proteomes" id="UP001180724"/>
    </source>
</evidence>
<dbReference type="EMBL" id="JAVRFH010000001">
    <property type="protein sequence ID" value="MDT0609018.1"/>
    <property type="molecule type" value="Genomic_DNA"/>
</dbReference>
<evidence type="ECO:0008006" key="3">
    <source>
        <dbReference type="Google" id="ProtNLM"/>
    </source>
</evidence>
<dbReference type="Proteomes" id="UP001180724">
    <property type="component" value="Unassembled WGS sequence"/>
</dbReference>
<comment type="caution">
    <text evidence="1">The sequence shown here is derived from an EMBL/GenBank/DDBJ whole genome shotgun (WGS) entry which is preliminary data.</text>
</comment>
<reference evidence="1" key="1">
    <citation type="submission" date="2024-05" db="EMBL/GenBank/DDBJ databases">
        <title>30 novel species of actinomycetes from the DSMZ collection.</title>
        <authorList>
            <person name="Nouioui I."/>
        </authorList>
    </citation>
    <scope>NUCLEOTIDE SEQUENCE</scope>
    <source>
        <strain evidence="1">DSM 40712</strain>
    </source>
</reference>
<evidence type="ECO:0000313" key="1">
    <source>
        <dbReference type="EMBL" id="MDT0609018.1"/>
    </source>
</evidence>
<dbReference type="SUPFAM" id="SSF51679">
    <property type="entry name" value="Bacterial luciferase-like"/>
    <property type="match status" value="1"/>
</dbReference>
<organism evidence="1 2">
    <name type="scientific">Streptomyces lancefieldiae</name>
    <dbReference type="NCBI Taxonomy" id="3075520"/>
    <lineage>
        <taxon>Bacteria</taxon>
        <taxon>Bacillati</taxon>
        <taxon>Actinomycetota</taxon>
        <taxon>Actinomycetes</taxon>
        <taxon>Kitasatosporales</taxon>
        <taxon>Streptomycetaceae</taxon>
        <taxon>Streptomyces</taxon>
    </lineage>
</organism>
<accession>A0ABU3AGH3</accession>